<dbReference type="Gene3D" id="1.10.10.10">
    <property type="entry name" value="Winged helix-like DNA-binding domain superfamily/Winged helix DNA-binding domain"/>
    <property type="match status" value="1"/>
</dbReference>
<evidence type="ECO:0000313" key="5">
    <source>
        <dbReference type="EMBL" id="THG93281.1"/>
    </source>
</evidence>
<evidence type="ECO:0000256" key="2">
    <source>
        <dbReference type="ARBA" id="ARBA00022679"/>
    </source>
</evidence>
<evidence type="ECO:0000256" key="1">
    <source>
        <dbReference type="ARBA" id="ARBA00022603"/>
    </source>
</evidence>
<evidence type="ECO:0000256" key="3">
    <source>
        <dbReference type="ARBA" id="ARBA00022691"/>
    </source>
</evidence>
<dbReference type="Proteomes" id="UP000309038">
    <property type="component" value="Unassembled WGS sequence"/>
</dbReference>
<keyword evidence="6" id="KW-1185">Reference proteome</keyword>
<accession>A0A4S4K690</accession>
<dbReference type="SUPFAM" id="SSF46785">
    <property type="entry name" value="Winged helix' DNA-binding domain"/>
    <property type="match status" value="1"/>
</dbReference>
<dbReference type="Pfam" id="PF00891">
    <property type="entry name" value="Methyltransf_2"/>
    <property type="match status" value="1"/>
</dbReference>
<dbReference type="InterPro" id="IPR001077">
    <property type="entry name" value="COMT_C"/>
</dbReference>
<dbReference type="InterPro" id="IPR036390">
    <property type="entry name" value="WH_DNA-bd_sf"/>
</dbReference>
<protein>
    <recommendedName>
        <fullName evidence="4">O-methyltransferase C-terminal domain-containing protein</fullName>
    </recommendedName>
</protein>
<dbReference type="PANTHER" id="PTHR43712:SF2">
    <property type="entry name" value="O-METHYLTRANSFERASE CICE"/>
    <property type="match status" value="1"/>
</dbReference>
<dbReference type="SUPFAM" id="SSF53335">
    <property type="entry name" value="S-adenosyl-L-methionine-dependent methyltransferases"/>
    <property type="match status" value="1"/>
</dbReference>
<evidence type="ECO:0000259" key="4">
    <source>
        <dbReference type="Pfam" id="PF00891"/>
    </source>
</evidence>
<keyword evidence="3" id="KW-0949">S-adenosyl-L-methionine</keyword>
<feature type="domain" description="O-methyltransferase C-terminal" evidence="4">
    <location>
        <begin position="211"/>
        <end position="365"/>
    </location>
</feature>
<dbReference type="CDD" id="cd02440">
    <property type="entry name" value="AdoMet_MTases"/>
    <property type="match status" value="1"/>
</dbReference>
<dbReference type="InterPro" id="IPR016461">
    <property type="entry name" value="COMT-like"/>
</dbReference>
<dbReference type="PANTHER" id="PTHR43712">
    <property type="entry name" value="PUTATIVE (AFU_ORTHOLOGUE AFUA_4G14580)-RELATED"/>
    <property type="match status" value="1"/>
</dbReference>
<proteinExistence type="predicted"/>
<dbReference type="EMBL" id="SGPJ01000710">
    <property type="protein sequence ID" value="THG93281.1"/>
    <property type="molecule type" value="Genomic_DNA"/>
</dbReference>
<gene>
    <name evidence="5" type="ORF">EW026_g7920</name>
</gene>
<dbReference type="InterPro" id="IPR036388">
    <property type="entry name" value="WH-like_DNA-bd_sf"/>
</dbReference>
<evidence type="ECO:0000313" key="6">
    <source>
        <dbReference type="Proteomes" id="UP000309038"/>
    </source>
</evidence>
<dbReference type="Gene3D" id="3.40.50.150">
    <property type="entry name" value="Vaccinia Virus protein VP39"/>
    <property type="match status" value="1"/>
</dbReference>
<keyword evidence="1" id="KW-0489">Methyltransferase</keyword>
<dbReference type="PROSITE" id="PS51683">
    <property type="entry name" value="SAM_OMT_II"/>
    <property type="match status" value="1"/>
</dbReference>
<dbReference type="AlphaFoldDB" id="A0A4S4K690"/>
<comment type="caution">
    <text evidence="5">The sequence shown here is derived from an EMBL/GenBank/DDBJ whole genome shotgun (WGS) entry which is preliminary data.</text>
</comment>
<name>A0A4S4K690_9APHY</name>
<keyword evidence="2" id="KW-0808">Transferase</keyword>
<sequence>MDDKLQELDALQRTLNHSIDTFRCELVAAGLPPLSLQATEPHPLDDANYLPPPRLYEARRLAIASIVQLKSLLQFPFEKASEEAYAVYDRACLDVMIYTGLADCLGKAPDRKKGLHVNELQKELDMDGRKLTIVLRYLSTQGWVRETDEGTFTLNRPGYELLQGTLGRKRLRTPYVPEIAGTLVNWLQHPEWKYSDSAVQTPLQIVHNTDLPLFDWVKTRPDVYPYFSEGIRAVGDAYIRGTLTDYPWKSLEGKIIIDCGGGTGVLSIELAKTFPSLRFIIQDLPEALEQAKSQIKTLLPGADEEGRVTTEFQDFFAPQCRKGDDYHYLFRHVLHDWADEDVTKILKRVAEAAGTKSKILFMETVSIPGIIRNFGDETALNALNGITYESVSPPPFIPANLGAASKPREGLVLHLLSMFNAQGRTMGDWKRLVETADLELVKIHPMRADVSVIECALPASKTCEVC</sequence>
<organism evidence="5 6">
    <name type="scientific">Hermanssonia centrifuga</name>
    <dbReference type="NCBI Taxonomy" id="98765"/>
    <lineage>
        <taxon>Eukaryota</taxon>
        <taxon>Fungi</taxon>
        <taxon>Dikarya</taxon>
        <taxon>Basidiomycota</taxon>
        <taxon>Agaricomycotina</taxon>
        <taxon>Agaricomycetes</taxon>
        <taxon>Polyporales</taxon>
        <taxon>Meruliaceae</taxon>
        <taxon>Hermanssonia</taxon>
    </lineage>
</organism>
<dbReference type="GO" id="GO:0008171">
    <property type="term" value="F:O-methyltransferase activity"/>
    <property type="evidence" value="ECO:0007669"/>
    <property type="project" value="InterPro"/>
</dbReference>
<dbReference type="InterPro" id="IPR029063">
    <property type="entry name" value="SAM-dependent_MTases_sf"/>
</dbReference>
<reference evidence="5 6" key="1">
    <citation type="submission" date="2019-02" db="EMBL/GenBank/DDBJ databases">
        <title>Genome sequencing of the rare red list fungi Phlebia centrifuga.</title>
        <authorList>
            <person name="Buettner E."/>
            <person name="Kellner H."/>
        </authorList>
    </citation>
    <scope>NUCLEOTIDE SEQUENCE [LARGE SCALE GENOMIC DNA]</scope>
    <source>
        <strain evidence="5 6">DSM 108282</strain>
    </source>
</reference>
<dbReference type="GO" id="GO:0032259">
    <property type="term" value="P:methylation"/>
    <property type="evidence" value="ECO:0007669"/>
    <property type="project" value="UniProtKB-KW"/>
</dbReference>